<evidence type="ECO:0000313" key="1">
    <source>
        <dbReference type="EMBL" id="URI08940.1"/>
    </source>
</evidence>
<keyword evidence="2" id="KW-1185">Reference proteome</keyword>
<sequence length="78" mass="8821">MPRCVECRFALAREPMAASDAQRARLLKAMARAGAVNCEKSPYRASFFPALVPRECPDFAPAPQTHTEARLRYFNVHR</sequence>
<reference evidence="1" key="1">
    <citation type="submission" date="2022-05" db="EMBL/GenBank/DDBJ databases">
        <title>An RpoN-dependent PEP-CTERM gene is involved in floc formation of an Aquincola tertiaricarbonis strain.</title>
        <authorList>
            <person name="Qiu D."/>
            <person name="Xia M."/>
        </authorList>
    </citation>
    <scope>NUCLEOTIDE SEQUENCE</scope>
    <source>
        <strain evidence="1">RN12</strain>
    </source>
</reference>
<evidence type="ECO:0000313" key="2">
    <source>
        <dbReference type="Proteomes" id="UP001056201"/>
    </source>
</evidence>
<protein>
    <submittedName>
        <fullName evidence="1">Uncharacterized protein</fullName>
    </submittedName>
</protein>
<proteinExistence type="predicted"/>
<dbReference type="EMBL" id="CP097636">
    <property type="protein sequence ID" value="URI08940.1"/>
    <property type="molecule type" value="Genomic_DNA"/>
</dbReference>
<gene>
    <name evidence="1" type="ORF">MW290_25565</name>
</gene>
<dbReference type="RefSeq" id="WP_250197158.1">
    <property type="nucleotide sequence ID" value="NZ_CP097636.1"/>
</dbReference>
<accession>A0ABY4S9R8</accession>
<organism evidence="1 2">
    <name type="scientific">Aquincola tertiaricarbonis</name>
    <dbReference type="NCBI Taxonomy" id="391953"/>
    <lineage>
        <taxon>Bacteria</taxon>
        <taxon>Pseudomonadati</taxon>
        <taxon>Pseudomonadota</taxon>
        <taxon>Betaproteobacteria</taxon>
        <taxon>Burkholderiales</taxon>
        <taxon>Sphaerotilaceae</taxon>
        <taxon>Aquincola</taxon>
    </lineage>
</organism>
<name>A0ABY4S9R8_AQUTE</name>
<dbReference type="Proteomes" id="UP001056201">
    <property type="component" value="Chromosome 2"/>
</dbReference>